<evidence type="ECO:0000313" key="2">
    <source>
        <dbReference type="EMBL" id="QDS97359.1"/>
    </source>
</evidence>
<feature type="domain" description="N-acetyltransferase" evidence="1">
    <location>
        <begin position="236"/>
        <end position="415"/>
    </location>
</feature>
<dbReference type="PANTHER" id="PTHR41368:SF1">
    <property type="entry name" value="PROTEIN YGHO"/>
    <property type="match status" value="1"/>
</dbReference>
<sequence length="415" mass="48135">MPHAAQADYSNYTQYELRPATKYDAKKQRFMSQIEVIPVDSRRDRKRFFNLPWDLYADDPNWIPPIRLVQKELLNFHKHPFYNTAEVRHFMALKDGVPCGRVAAIVNHAHNDRYDEKRGFLGFFECIDNQEAAGKLFDAAREWLGTKGIDQLRGPINPSLNYEVGLLIEGFDDPPWFMMTYNKPYYQRLFEEYGFRKSQDLAAFWGHVDMLEEITQKFNSLSQTVVERFDLKLRRMDVKNFKYEIETFLDIYNKSLVSTWGFVPMSDAEVAKQAAGMKQMIIPELTTVAEVDGKPVGTMFGLLDYNPRIKEIDGKLFPFGFLKLLRNRKGLKKVRLISTNVLPEYQSWGVGIALVARLVPDALAWGLQEAEFSWVLESNHLSYRTLVKSGAKITKKYRVFDYGPPDTTVNAKYMP</sequence>
<dbReference type="PANTHER" id="PTHR41368">
    <property type="entry name" value="PROTEIN YGHO"/>
    <property type="match status" value="1"/>
</dbReference>
<gene>
    <name evidence="2" type="ORF">HG15A2_06200</name>
</gene>
<dbReference type="EMBL" id="CP036263">
    <property type="protein sequence ID" value="QDS97359.1"/>
    <property type="molecule type" value="Genomic_DNA"/>
</dbReference>
<dbReference type="Proteomes" id="UP000319852">
    <property type="component" value="Chromosome"/>
</dbReference>
<organism evidence="2 3">
    <name type="scientific">Adhaeretor mobilis</name>
    <dbReference type="NCBI Taxonomy" id="1930276"/>
    <lineage>
        <taxon>Bacteria</taxon>
        <taxon>Pseudomonadati</taxon>
        <taxon>Planctomycetota</taxon>
        <taxon>Planctomycetia</taxon>
        <taxon>Pirellulales</taxon>
        <taxon>Lacipirellulaceae</taxon>
        <taxon>Adhaeretor</taxon>
    </lineage>
</organism>
<dbReference type="AlphaFoldDB" id="A0A517MR68"/>
<protein>
    <recommendedName>
        <fullName evidence="1">N-acetyltransferase domain-containing protein</fullName>
    </recommendedName>
</protein>
<evidence type="ECO:0000313" key="3">
    <source>
        <dbReference type="Proteomes" id="UP000319852"/>
    </source>
</evidence>
<keyword evidence="3" id="KW-1185">Reference proteome</keyword>
<evidence type="ECO:0000259" key="1">
    <source>
        <dbReference type="PROSITE" id="PS51186"/>
    </source>
</evidence>
<dbReference type="SUPFAM" id="SSF55729">
    <property type="entry name" value="Acyl-CoA N-acyltransferases (Nat)"/>
    <property type="match status" value="1"/>
</dbReference>
<dbReference type="InterPro" id="IPR000182">
    <property type="entry name" value="GNAT_dom"/>
</dbReference>
<accession>A0A517MR68</accession>
<reference evidence="2 3" key="1">
    <citation type="submission" date="2019-02" db="EMBL/GenBank/DDBJ databases">
        <title>Deep-cultivation of Planctomycetes and their phenomic and genomic characterization uncovers novel biology.</title>
        <authorList>
            <person name="Wiegand S."/>
            <person name="Jogler M."/>
            <person name="Boedeker C."/>
            <person name="Pinto D."/>
            <person name="Vollmers J."/>
            <person name="Rivas-Marin E."/>
            <person name="Kohn T."/>
            <person name="Peeters S.H."/>
            <person name="Heuer A."/>
            <person name="Rast P."/>
            <person name="Oberbeckmann S."/>
            <person name="Bunk B."/>
            <person name="Jeske O."/>
            <person name="Meyerdierks A."/>
            <person name="Storesund J.E."/>
            <person name="Kallscheuer N."/>
            <person name="Luecker S."/>
            <person name="Lage O.M."/>
            <person name="Pohl T."/>
            <person name="Merkel B.J."/>
            <person name="Hornburger P."/>
            <person name="Mueller R.-W."/>
            <person name="Bruemmer F."/>
            <person name="Labrenz M."/>
            <person name="Spormann A.M."/>
            <person name="Op den Camp H."/>
            <person name="Overmann J."/>
            <person name="Amann R."/>
            <person name="Jetten M.S.M."/>
            <person name="Mascher T."/>
            <person name="Medema M.H."/>
            <person name="Devos D.P."/>
            <person name="Kaster A.-K."/>
            <person name="Ovreas L."/>
            <person name="Rohde M."/>
            <person name="Galperin M.Y."/>
            <person name="Jogler C."/>
        </authorList>
    </citation>
    <scope>NUCLEOTIDE SEQUENCE [LARGE SCALE GENOMIC DNA]</scope>
    <source>
        <strain evidence="2 3">HG15A2</strain>
    </source>
</reference>
<name>A0A517MR68_9BACT</name>
<dbReference type="PROSITE" id="PS51186">
    <property type="entry name" value="GNAT"/>
    <property type="match status" value="1"/>
</dbReference>
<dbReference type="InterPro" id="IPR016181">
    <property type="entry name" value="Acyl_CoA_acyltransferase"/>
</dbReference>
<dbReference type="InterPro" id="IPR039968">
    <property type="entry name" value="BcerS-like"/>
</dbReference>
<dbReference type="KEGG" id="amob:HG15A2_06200"/>
<dbReference type="GO" id="GO:0016747">
    <property type="term" value="F:acyltransferase activity, transferring groups other than amino-acyl groups"/>
    <property type="evidence" value="ECO:0007669"/>
    <property type="project" value="InterPro"/>
</dbReference>
<dbReference type="Gene3D" id="3.40.630.30">
    <property type="match status" value="1"/>
</dbReference>
<proteinExistence type="predicted"/>